<organism evidence="1">
    <name type="scientific">Candidatus Kentrum sp. TC</name>
    <dbReference type="NCBI Taxonomy" id="2126339"/>
    <lineage>
        <taxon>Bacteria</taxon>
        <taxon>Pseudomonadati</taxon>
        <taxon>Pseudomonadota</taxon>
        <taxon>Gammaproteobacteria</taxon>
        <taxon>Candidatus Kentrum</taxon>
    </lineage>
</organism>
<dbReference type="Gene3D" id="3.40.50.300">
    <property type="entry name" value="P-loop containing nucleotide triphosphate hydrolases"/>
    <property type="match status" value="1"/>
</dbReference>
<protein>
    <submittedName>
        <fullName evidence="1">Lipoprotein-releasing system ATP-binding protein</fullName>
    </submittedName>
</protein>
<proteinExistence type="predicted"/>
<gene>
    <name evidence="1" type="ORF">BECKTC1821E_GA0114239_10838</name>
</gene>
<keyword evidence="1" id="KW-0547">Nucleotide-binding</keyword>
<accession>A0A450Z0P8</accession>
<dbReference type="AlphaFoldDB" id="A0A450Z0P8"/>
<keyword evidence="1" id="KW-0449">Lipoprotein</keyword>
<dbReference type="SUPFAM" id="SSF52540">
    <property type="entry name" value="P-loop containing nucleoside triphosphate hydrolases"/>
    <property type="match status" value="1"/>
</dbReference>
<dbReference type="EMBL" id="CAADFT010000083">
    <property type="protein sequence ID" value="VFK47374.1"/>
    <property type="molecule type" value="Genomic_DNA"/>
</dbReference>
<dbReference type="InterPro" id="IPR027417">
    <property type="entry name" value="P-loop_NTPase"/>
</dbReference>
<reference evidence="1" key="1">
    <citation type="submission" date="2019-02" db="EMBL/GenBank/DDBJ databases">
        <authorList>
            <person name="Gruber-Vodicka R. H."/>
            <person name="Seah K. B. B."/>
        </authorList>
    </citation>
    <scope>NUCLEOTIDE SEQUENCE</scope>
    <source>
        <strain evidence="1">BECK_BZ125</strain>
    </source>
</reference>
<sequence length="57" mass="6298">MAVRDEGRSLIMVTHDESIAHTADKVISLHDGKVDDSYTHADGADYHTVGQIETVCW</sequence>
<keyword evidence="1" id="KW-0067">ATP-binding</keyword>
<name>A0A450Z0P8_9GAMM</name>
<dbReference type="GO" id="GO:0005524">
    <property type="term" value="F:ATP binding"/>
    <property type="evidence" value="ECO:0007669"/>
    <property type="project" value="UniProtKB-KW"/>
</dbReference>
<evidence type="ECO:0000313" key="1">
    <source>
        <dbReference type="EMBL" id="VFK47374.1"/>
    </source>
</evidence>